<sequence length="182" mass="20932">MDLDSMCFWLPVTRKGTFAQLYVFRFTKGQPQRVLQFMAPVFTLTHHMLVWYAAWRVRPGVKFFDYALLGDDIVIADPVVAKSYLEVMEECEVTISKEKSLISNVSALEFAKRFMVHKVTLYFSLVSLRVLRTLSSLLEFPLSCFRSCESICCVRTGYAVDLRRSTHVKVFRHLNVGSAIIS</sequence>
<keyword evidence="3" id="KW-1185">Reference proteome</keyword>
<organism evidence="2 3">
    <name type="scientific">Actinidia rufa</name>
    <dbReference type="NCBI Taxonomy" id="165716"/>
    <lineage>
        <taxon>Eukaryota</taxon>
        <taxon>Viridiplantae</taxon>
        <taxon>Streptophyta</taxon>
        <taxon>Embryophyta</taxon>
        <taxon>Tracheophyta</taxon>
        <taxon>Spermatophyta</taxon>
        <taxon>Magnoliopsida</taxon>
        <taxon>eudicotyledons</taxon>
        <taxon>Gunneridae</taxon>
        <taxon>Pentapetalae</taxon>
        <taxon>asterids</taxon>
        <taxon>Ericales</taxon>
        <taxon>Actinidiaceae</taxon>
        <taxon>Actinidia</taxon>
    </lineage>
</organism>
<dbReference type="Pfam" id="PF05919">
    <property type="entry name" value="Mitovir_RNA_pol"/>
    <property type="match status" value="1"/>
</dbReference>
<dbReference type="AlphaFoldDB" id="A0A7J0FKS6"/>
<evidence type="ECO:0000313" key="3">
    <source>
        <dbReference type="Proteomes" id="UP000585474"/>
    </source>
</evidence>
<accession>A0A7J0FKS6</accession>
<dbReference type="EMBL" id="BJWL01000103">
    <property type="protein sequence ID" value="GFS29936.1"/>
    <property type="molecule type" value="Genomic_DNA"/>
</dbReference>
<name>A0A7J0FKS6_9ERIC</name>
<dbReference type="EMBL" id="BJWL01000013">
    <property type="protein sequence ID" value="GFY99305.1"/>
    <property type="molecule type" value="Genomic_DNA"/>
</dbReference>
<dbReference type="PANTHER" id="PTHR34456">
    <property type="entry name" value="MITOVIRUS RNA-DEPENDENT RNA POLYMERASE"/>
    <property type="match status" value="1"/>
</dbReference>
<evidence type="ECO:0000313" key="2">
    <source>
        <dbReference type="EMBL" id="GFY99305.1"/>
    </source>
</evidence>
<comment type="caution">
    <text evidence="2">The sequence shown here is derived from an EMBL/GenBank/DDBJ whole genome shotgun (WGS) entry which is preliminary data.</text>
</comment>
<dbReference type="InterPro" id="IPR043502">
    <property type="entry name" value="DNA/RNA_pol_sf"/>
</dbReference>
<evidence type="ECO:0000313" key="1">
    <source>
        <dbReference type="EMBL" id="GFS29936.1"/>
    </source>
</evidence>
<reference evidence="2 3" key="1">
    <citation type="submission" date="2019-07" db="EMBL/GenBank/DDBJ databases">
        <title>De Novo Assembly of kiwifruit Actinidia rufa.</title>
        <authorList>
            <person name="Sugita-Konishi S."/>
            <person name="Sato K."/>
            <person name="Mori E."/>
            <person name="Abe Y."/>
            <person name="Kisaki G."/>
            <person name="Hamano K."/>
            <person name="Suezawa K."/>
            <person name="Otani M."/>
            <person name="Fukuda T."/>
            <person name="Manabe T."/>
            <person name="Gomi K."/>
            <person name="Tabuchi M."/>
            <person name="Akimitsu K."/>
            <person name="Kataoka I."/>
        </authorList>
    </citation>
    <scope>NUCLEOTIDE SEQUENCE [LARGE SCALE GENOMIC DNA]</scope>
    <source>
        <strain evidence="3">cv. Fuchu</strain>
        <strain evidence="2">Fuchu</strain>
    </source>
</reference>
<protein>
    <recommendedName>
        <fullName evidence="4">Reverse transcriptase domain-containing protein</fullName>
    </recommendedName>
</protein>
<dbReference type="PANTHER" id="PTHR34456:SF13">
    <property type="entry name" value="REVERSE TRANSCRIPTASE DOMAIN-CONTAINING PROTEIN"/>
    <property type="match status" value="1"/>
</dbReference>
<dbReference type="InterPro" id="IPR008686">
    <property type="entry name" value="RNA_pol_mitovir"/>
</dbReference>
<dbReference type="SUPFAM" id="SSF56672">
    <property type="entry name" value="DNA/RNA polymerases"/>
    <property type="match status" value="1"/>
</dbReference>
<evidence type="ECO:0008006" key="4">
    <source>
        <dbReference type="Google" id="ProtNLM"/>
    </source>
</evidence>
<proteinExistence type="predicted"/>
<dbReference type="Proteomes" id="UP000585474">
    <property type="component" value="Unassembled WGS sequence"/>
</dbReference>
<gene>
    <name evidence="1" type="ORF">Acr_00g0009180</name>
    <name evidence="2" type="ORF">Acr_13g0007060</name>
</gene>
<dbReference type="OrthoDB" id="1750590at2759"/>